<dbReference type="InterPro" id="IPR008972">
    <property type="entry name" value="Cupredoxin"/>
</dbReference>
<dbReference type="AlphaFoldDB" id="A0AAN0JJW7"/>
<dbReference type="GO" id="GO:0005507">
    <property type="term" value="F:copper ion binding"/>
    <property type="evidence" value="ECO:0007669"/>
    <property type="project" value="InterPro"/>
</dbReference>
<comment type="similarity">
    <text evidence="1">Belongs to the multicopper oxidase family.</text>
</comment>
<evidence type="ECO:0000256" key="2">
    <source>
        <dbReference type="ARBA" id="ARBA00022723"/>
    </source>
</evidence>
<evidence type="ECO:0000313" key="8">
    <source>
        <dbReference type="Proteomes" id="UP000007879"/>
    </source>
</evidence>
<keyword evidence="4" id="KW-0186">Copper</keyword>
<evidence type="ECO:0000256" key="5">
    <source>
        <dbReference type="SAM" id="SignalP"/>
    </source>
</evidence>
<dbReference type="PANTHER" id="PTHR11709">
    <property type="entry name" value="MULTI-COPPER OXIDASE"/>
    <property type="match status" value="1"/>
</dbReference>
<keyword evidence="2" id="KW-0479">Metal-binding</keyword>
<keyword evidence="3" id="KW-0560">Oxidoreductase</keyword>
<evidence type="ECO:0000256" key="1">
    <source>
        <dbReference type="ARBA" id="ARBA00010609"/>
    </source>
</evidence>
<evidence type="ECO:0000256" key="4">
    <source>
        <dbReference type="ARBA" id="ARBA00023008"/>
    </source>
</evidence>
<dbReference type="Pfam" id="PF07732">
    <property type="entry name" value="Cu-oxidase_3"/>
    <property type="match status" value="1"/>
</dbReference>
<dbReference type="PANTHER" id="PTHR11709:SF394">
    <property type="entry name" value="FI03373P-RELATED"/>
    <property type="match status" value="1"/>
</dbReference>
<organism evidence="7 8">
    <name type="scientific">Amphimedon queenslandica</name>
    <name type="common">Sponge</name>
    <dbReference type="NCBI Taxonomy" id="400682"/>
    <lineage>
        <taxon>Eukaryota</taxon>
        <taxon>Metazoa</taxon>
        <taxon>Porifera</taxon>
        <taxon>Demospongiae</taxon>
        <taxon>Heteroscleromorpha</taxon>
        <taxon>Haplosclerida</taxon>
        <taxon>Niphatidae</taxon>
        <taxon>Amphimedon</taxon>
    </lineage>
</organism>
<dbReference type="GeneID" id="100635537"/>
<keyword evidence="5" id="KW-0732">Signal</keyword>
<protein>
    <recommendedName>
        <fullName evidence="6">Plastocyanin-like domain-containing protein</fullName>
    </recommendedName>
</protein>
<reference evidence="7" key="2">
    <citation type="submission" date="2024-06" db="UniProtKB">
        <authorList>
            <consortium name="EnsemblMetazoa"/>
        </authorList>
    </citation>
    <scope>IDENTIFICATION</scope>
</reference>
<sequence>MFRLSMLLEVFCLLIFFAHQQVIAEVVTCNHNTPVCECIRTNDEVCKFTLDIEMLQTFTRYRVDDTGDSRGTAGSVWRINNGEWEPVDPADNLCGTAITDPECTQPFGVDGYTFRSFIAVNGRIPGPTLIVTEGQLVKVNVINRLASESVSVHWHGMHQRNSNWMDGVEHVTQCGIPPGASFTYIFKAEQYGTHWYHSHSGAQRTD</sequence>
<reference evidence="8" key="1">
    <citation type="journal article" date="2010" name="Nature">
        <title>The Amphimedon queenslandica genome and the evolution of animal complexity.</title>
        <authorList>
            <person name="Srivastava M."/>
            <person name="Simakov O."/>
            <person name="Chapman J."/>
            <person name="Fahey B."/>
            <person name="Gauthier M.E."/>
            <person name="Mitros T."/>
            <person name="Richards G.S."/>
            <person name="Conaco C."/>
            <person name="Dacre M."/>
            <person name="Hellsten U."/>
            <person name="Larroux C."/>
            <person name="Putnam N.H."/>
            <person name="Stanke M."/>
            <person name="Adamska M."/>
            <person name="Darling A."/>
            <person name="Degnan S.M."/>
            <person name="Oakley T.H."/>
            <person name="Plachetzki D.C."/>
            <person name="Zhai Y."/>
            <person name="Adamski M."/>
            <person name="Calcino A."/>
            <person name="Cummins S.F."/>
            <person name="Goodstein D.M."/>
            <person name="Harris C."/>
            <person name="Jackson D.J."/>
            <person name="Leys S.P."/>
            <person name="Shu S."/>
            <person name="Woodcroft B.J."/>
            <person name="Vervoort M."/>
            <person name="Kosik K.S."/>
            <person name="Manning G."/>
            <person name="Degnan B.M."/>
            <person name="Rokhsar D.S."/>
        </authorList>
    </citation>
    <scope>NUCLEOTIDE SEQUENCE [LARGE SCALE GENOMIC DNA]</scope>
</reference>
<proteinExistence type="inferred from homology"/>
<dbReference type="RefSeq" id="XP_019857315.1">
    <property type="nucleotide sequence ID" value="XM_020001756.1"/>
</dbReference>
<dbReference type="InterPro" id="IPR045087">
    <property type="entry name" value="Cu-oxidase_fam"/>
</dbReference>
<feature type="signal peptide" evidence="5">
    <location>
        <begin position="1"/>
        <end position="24"/>
    </location>
</feature>
<dbReference type="KEGG" id="aqu:100635537"/>
<accession>A0AAN0JJW7</accession>
<feature type="domain" description="Plastocyanin-like" evidence="6">
    <location>
        <begin position="109"/>
        <end position="205"/>
    </location>
</feature>
<dbReference type="Proteomes" id="UP000007879">
    <property type="component" value="Unassembled WGS sequence"/>
</dbReference>
<evidence type="ECO:0000259" key="6">
    <source>
        <dbReference type="Pfam" id="PF07732"/>
    </source>
</evidence>
<name>A0AAN0JJW7_AMPQE</name>
<feature type="chain" id="PRO_5042887285" description="Plastocyanin-like domain-containing protein" evidence="5">
    <location>
        <begin position="25"/>
        <end position="206"/>
    </location>
</feature>
<dbReference type="InterPro" id="IPR011707">
    <property type="entry name" value="Cu-oxidase-like_N"/>
</dbReference>
<dbReference type="EnsemblMetazoa" id="XM_020001756.1">
    <property type="protein sequence ID" value="XP_019857315.1"/>
    <property type="gene ID" value="LOC100635537"/>
</dbReference>
<dbReference type="SUPFAM" id="SSF49503">
    <property type="entry name" value="Cupredoxins"/>
    <property type="match status" value="1"/>
</dbReference>
<dbReference type="CDD" id="cd13858">
    <property type="entry name" value="CuRO_1_tcLCC2_insect_like"/>
    <property type="match status" value="1"/>
</dbReference>
<keyword evidence="8" id="KW-1185">Reference proteome</keyword>
<evidence type="ECO:0000256" key="3">
    <source>
        <dbReference type="ARBA" id="ARBA00023002"/>
    </source>
</evidence>
<evidence type="ECO:0000313" key="7">
    <source>
        <dbReference type="EnsemblMetazoa" id="XP_019857315.1"/>
    </source>
</evidence>
<dbReference type="Gene3D" id="2.60.40.420">
    <property type="entry name" value="Cupredoxins - blue copper proteins"/>
    <property type="match status" value="1"/>
</dbReference>
<dbReference type="GO" id="GO:0016491">
    <property type="term" value="F:oxidoreductase activity"/>
    <property type="evidence" value="ECO:0007669"/>
    <property type="project" value="UniProtKB-KW"/>
</dbReference>